<evidence type="ECO:0000256" key="2">
    <source>
        <dbReference type="SAM" id="Phobius"/>
    </source>
</evidence>
<protein>
    <submittedName>
        <fullName evidence="3">CCDC90 family protein</fullName>
    </submittedName>
</protein>
<sequence>MTSVLQRPRVSAMDIDIYRSLMNAGVAEPDAHQAAGAIRQDIDRRFALHQTAGHSAFATKVDLAHLRTDVTAEIAELRAEVHGVRAEVSGLRADVGQRMGEMQSQFSQQMSEVHQRISHLEAESSRGMSQLEAGTAQRLADMQRWLVATIVGAAALVGAFVRLTQ</sequence>
<name>A0ABY6AX94_9BURK</name>
<keyword evidence="2" id="KW-0472">Membrane</keyword>
<gene>
    <name evidence="3" type="ORF">N4261_21800</name>
</gene>
<evidence type="ECO:0000313" key="3">
    <source>
        <dbReference type="EMBL" id="UXH77592.1"/>
    </source>
</evidence>
<accession>A0ABY6AX94</accession>
<evidence type="ECO:0000313" key="4">
    <source>
        <dbReference type="Proteomes" id="UP001064933"/>
    </source>
</evidence>
<dbReference type="Proteomes" id="UP001064933">
    <property type="component" value="Chromosome"/>
</dbReference>
<evidence type="ECO:0000256" key="1">
    <source>
        <dbReference type="SAM" id="Coils"/>
    </source>
</evidence>
<keyword evidence="2" id="KW-1133">Transmembrane helix</keyword>
<keyword evidence="2" id="KW-0812">Transmembrane</keyword>
<feature type="transmembrane region" description="Helical" evidence="2">
    <location>
        <begin position="145"/>
        <end position="163"/>
    </location>
</feature>
<organism evidence="3 4">
    <name type="scientific">Roseateles amylovorans</name>
    <dbReference type="NCBI Taxonomy" id="2978473"/>
    <lineage>
        <taxon>Bacteria</taxon>
        <taxon>Pseudomonadati</taxon>
        <taxon>Pseudomonadota</taxon>
        <taxon>Betaproteobacteria</taxon>
        <taxon>Burkholderiales</taxon>
        <taxon>Sphaerotilaceae</taxon>
        <taxon>Roseateles</taxon>
    </lineage>
</organism>
<keyword evidence="1" id="KW-0175">Coiled coil</keyword>
<reference evidence="3" key="1">
    <citation type="submission" date="2022-10" db="EMBL/GenBank/DDBJ databases">
        <title>Characterization and whole genome sequencing of a new Roseateles species, isolated from fresh water.</title>
        <authorList>
            <person name="Guliayeva D.Y."/>
            <person name="Akhremchuk A.E."/>
            <person name="Sikolenko M.A."/>
            <person name="Valentovich L.N."/>
            <person name="Sidarenka A.V."/>
        </authorList>
    </citation>
    <scope>NUCLEOTIDE SEQUENCE</scope>
    <source>
        <strain evidence="3">BIM B-1768</strain>
    </source>
</reference>
<dbReference type="RefSeq" id="WP_261757343.1">
    <property type="nucleotide sequence ID" value="NZ_CP104562.2"/>
</dbReference>
<keyword evidence="4" id="KW-1185">Reference proteome</keyword>
<dbReference type="Gene3D" id="6.10.250.2700">
    <property type="match status" value="1"/>
</dbReference>
<dbReference type="EMBL" id="CP104562">
    <property type="protein sequence ID" value="UXH77592.1"/>
    <property type="molecule type" value="Genomic_DNA"/>
</dbReference>
<proteinExistence type="predicted"/>
<feature type="coiled-coil region" evidence="1">
    <location>
        <begin position="67"/>
        <end position="94"/>
    </location>
</feature>